<evidence type="ECO:0000256" key="3">
    <source>
        <dbReference type="ARBA" id="ARBA00023157"/>
    </source>
</evidence>
<name>A0AAX6GD00_IRIPA</name>
<keyword evidence="6" id="KW-0472">Membrane</keyword>
<dbReference type="InterPro" id="IPR036312">
    <property type="entry name" value="Bifun_inhib/LTP/seed_sf"/>
</dbReference>
<keyword evidence="6" id="KW-0812">Transmembrane</keyword>
<evidence type="ECO:0000259" key="8">
    <source>
        <dbReference type="Pfam" id="PF14368"/>
    </source>
</evidence>
<evidence type="ECO:0000256" key="4">
    <source>
        <dbReference type="ARBA" id="ARBA00023180"/>
    </source>
</evidence>
<evidence type="ECO:0000256" key="1">
    <source>
        <dbReference type="ARBA" id="ARBA00009748"/>
    </source>
</evidence>
<keyword evidence="10" id="KW-1185">Reference proteome</keyword>
<feature type="signal peptide" evidence="7">
    <location>
        <begin position="1"/>
        <end position="23"/>
    </location>
</feature>
<dbReference type="InterPro" id="IPR043325">
    <property type="entry name" value="LTSS"/>
</dbReference>
<evidence type="ECO:0000313" key="9">
    <source>
        <dbReference type="EMBL" id="KAJ6826442.1"/>
    </source>
</evidence>
<feature type="compositionally biased region" description="Low complexity" evidence="5">
    <location>
        <begin position="107"/>
        <end position="133"/>
    </location>
</feature>
<dbReference type="SUPFAM" id="SSF47699">
    <property type="entry name" value="Bifunctional inhibitor/lipid-transfer protein/seed storage 2S albumin"/>
    <property type="match status" value="1"/>
</dbReference>
<dbReference type="CDD" id="cd00010">
    <property type="entry name" value="AAI_LTSS"/>
    <property type="match status" value="1"/>
</dbReference>
<proteinExistence type="inferred from homology"/>
<sequence>MATANLTLAVAMAVAVLAAGARAQDGQIPSCATKLVPCAGYLNATTAPPESCCRPLKQAVKDEMPCLCKLFNSPDLLKAFNINVTQVLGLPKLCGLHSDVSVCSKTPPSSSSSATTPPPSTSSTTPGAGSGSSSKKDSSGTQGRATWIGVPGFVSLLMFGWSFVAL</sequence>
<accession>A0AAX6GD00</accession>
<evidence type="ECO:0000313" key="10">
    <source>
        <dbReference type="Proteomes" id="UP001140949"/>
    </source>
</evidence>
<keyword evidence="3" id="KW-1015">Disulfide bond</keyword>
<evidence type="ECO:0000256" key="5">
    <source>
        <dbReference type="SAM" id="MobiDB-lite"/>
    </source>
</evidence>
<dbReference type="EMBL" id="JANAVB010020999">
    <property type="protein sequence ID" value="KAJ6826442.1"/>
    <property type="molecule type" value="Genomic_DNA"/>
</dbReference>
<feature type="chain" id="PRO_5043657506" evidence="7">
    <location>
        <begin position="24"/>
        <end position="166"/>
    </location>
</feature>
<comment type="caution">
    <text evidence="9">The sequence shown here is derived from an EMBL/GenBank/DDBJ whole genome shotgun (WGS) entry which is preliminary data.</text>
</comment>
<protein>
    <submittedName>
        <fullName evidence="9">Non-specific lipid-transfer protein 2-like</fullName>
    </submittedName>
</protein>
<feature type="transmembrane region" description="Helical" evidence="6">
    <location>
        <begin position="145"/>
        <end position="164"/>
    </location>
</feature>
<comment type="similarity">
    <text evidence="1">Belongs to the plant LTP family.</text>
</comment>
<dbReference type="Gene3D" id="1.10.110.10">
    <property type="entry name" value="Plant lipid-transfer and hydrophobic proteins"/>
    <property type="match status" value="1"/>
</dbReference>
<evidence type="ECO:0000256" key="7">
    <source>
        <dbReference type="SAM" id="SignalP"/>
    </source>
</evidence>
<keyword evidence="6" id="KW-1133">Transmembrane helix</keyword>
<keyword evidence="2 7" id="KW-0732">Signal</keyword>
<dbReference type="Pfam" id="PF14368">
    <property type="entry name" value="LTP_2"/>
    <property type="match status" value="1"/>
</dbReference>
<organism evidence="9 10">
    <name type="scientific">Iris pallida</name>
    <name type="common">Sweet iris</name>
    <dbReference type="NCBI Taxonomy" id="29817"/>
    <lineage>
        <taxon>Eukaryota</taxon>
        <taxon>Viridiplantae</taxon>
        <taxon>Streptophyta</taxon>
        <taxon>Embryophyta</taxon>
        <taxon>Tracheophyta</taxon>
        <taxon>Spermatophyta</taxon>
        <taxon>Magnoliopsida</taxon>
        <taxon>Liliopsida</taxon>
        <taxon>Asparagales</taxon>
        <taxon>Iridaceae</taxon>
        <taxon>Iridoideae</taxon>
        <taxon>Irideae</taxon>
        <taxon>Iris</taxon>
    </lineage>
</organism>
<evidence type="ECO:0000256" key="6">
    <source>
        <dbReference type="SAM" id="Phobius"/>
    </source>
</evidence>
<feature type="domain" description="Bifunctional inhibitor/plant lipid transfer protein/seed storage helical" evidence="8">
    <location>
        <begin position="10"/>
        <end position="103"/>
    </location>
</feature>
<reference evidence="9" key="2">
    <citation type="submission" date="2023-04" db="EMBL/GenBank/DDBJ databases">
        <authorList>
            <person name="Bruccoleri R.E."/>
            <person name="Oakeley E.J."/>
            <person name="Faust A.-M."/>
            <person name="Dessus-Babus S."/>
            <person name="Altorfer M."/>
            <person name="Burckhardt D."/>
            <person name="Oertli M."/>
            <person name="Naumann U."/>
            <person name="Petersen F."/>
            <person name="Wong J."/>
        </authorList>
    </citation>
    <scope>NUCLEOTIDE SEQUENCE</scope>
    <source>
        <strain evidence="9">GSM-AAB239-AS_SAM_17_03QT</strain>
        <tissue evidence="9">Leaf</tissue>
    </source>
</reference>
<dbReference type="InterPro" id="IPR016140">
    <property type="entry name" value="Bifunc_inhib/LTP/seed_store"/>
</dbReference>
<dbReference type="Proteomes" id="UP001140949">
    <property type="component" value="Unassembled WGS sequence"/>
</dbReference>
<reference evidence="9" key="1">
    <citation type="journal article" date="2023" name="GigaByte">
        <title>Genome assembly of the bearded iris, Iris pallida Lam.</title>
        <authorList>
            <person name="Bruccoleri R.E."/>
            <person name="Oakeley E.J."/>
            <person name="Faust A.M.E."/>
            <person name="Altorfer M."/>
            <person name="Dessus-Babus S."/>
            <person name="Burckhardt D."/>
            <person name="Oertli M."/>
            <person name="Naumann U."/>
            <person name="Petersen F."/>
            <person name="Wong J."/>
        </authorList>
    </citation>
    <scope>NUCLEOTIDE SEQUENCE</scope>
    <source>
        <strain evidence="9">GSM-AAB239-AS_SAM_17_03QT</strain>
    </source>
</reference>
<keyword evidence="4" id="KW-0325">Glycoprotein</keyword>
<dbReference type="PANTHER" id="PTHR33044">
    <property type="entry name" value="BIFUNCTIONAL INHIBITOR/LIPID-TRANSFER PROTEIN/SEED STORAGE 2S ALBUMIN SUPERFAMILY PROTEIN-RELATED"/>
    <property type="match status" value="1"/>
</dbReference>
<gene>
    <name evidence="9" type="ORF">M6B38_373510</name>
</gene>
<feature type="region of interest" description="Disordered" evidence="5">
    <location>
        <begin position="107"/>
        <end position="143"/>
    </location>
</feature>
<dbReference type="AlphaFoldDB" id="A0AAX6GD00"/>
<evidence type="ECO:0000256" key="2">
    <source>
        <dbReference type="ARBA" id="ARBA00022729"/>
    </source>
</evidence>